<proteinExistence type="predicted"/>
<feature type="region of interest" description="Disordered" evidence="1">
    <location>
        <begin position="16"/>
        <end position="41"/>
    </location>
</feature>
<evidence type="ECO:0008006" key="4">
    <source>
        <dbReference type="Google" id="ProtNLM"/>
    </source>
</evidence>
<evidence type="ECO:0000256" key="1">
    <source>
        <dbReference type="SAM" id="MobiDB-lite"/>
    </source>
</evidence>
<comment type="caution">
    <text evidence="2">The sequence shown here is derived from an EMBL/GenBank/DDBJ whole genome shotgun (WGS) entry which is preliminary data.</text>
</comment>
<keyword evidence="3" id="KW-1185">Reference proteome</keyword>
<evidence type="ECO:0000313" key="3">
    <source>
        <dbReference type="Proteomes" id="UP000598174"/>
    </source>
</evidence>
<reference evidence="2" key="1">
    <citation type="submission" date="2021-01" db="EMBL/GenBank/DDBJ databases">
        <title>Whole genome shotgun sequence of Actinoplanes ferrugineus NBRC 15555.</title>
        <authorList>
            <person name="Komaki H."/>
            <person name="Tamura T."/>
        </authorList>
    </citation>
    <scope>NUCLEOTIDE SEQUENCE</scope>
    <source>
        <strain evidence="2">NBRC 15555</strain>
    </source>
</reference>
<accession>A0A919M6C8</accession>
<gene>
    <name evidence="2" type="ORF">Afe05nite_00310</name>
</gene>
<sequence length="159" mass="16643">MTEAKNDAVQRAVAAWTADLGQNRQQHRAERPDSEDAERLPHGQVAEATELAERVLVTLQQVQRSPATEPTEYTGTDDGAHVSVQLGLGGLTGCTIDPRWAARYEGAAITAAVSAALVRAAAERAAATTQSGADLDGVLGDALATLSALTRQPTPESED</sequence>
<name>A0A919M6C8_9ACTN</name>
<dbReference type="EMBL" id="BOMM01000001">
    <property type="protein sequence ID" value="GIE08191.1"/>
    <property type="molecule type" value="Genomic_DNA"/>
</dbReference>
<dbReference type="RefSeq" id="WP_203814836.1">
    <property type="nucleotide sequence ID" value="NZ_BAAABP010000014.1"/>
</dbReference>
<organism evidence="2 3">
    <name type="scientific">Paractinoplanes ferrugineus</name>
    <dbReference type="NCBI Taxonomy" id="113564"/>
    <lineage>
        <taxon>Bacteria</taxon>
        <taxon>Bacillati</taxon>
        <taxon>Actinomycetota</taxon>
        <taxon>Actinomycetes</taxon>
        <taxon>Micromonosporales</taxon>
        <taxon>Micromonosporaceae</taxon>
        <taxon>Paractinoplanes</taxon>
    </lineage>
</organism>
<feature type="compositionally biased region" description="Basic and acidic residues" evidence="1">
    <location>
        <begin position="27"/>
        <end position="41"/>
    </location>
</feature>
<dbReference type="AlphaFoldDB" id="A0A919M6C8"/>
<evidence type="ECO:0000313" key="2">
    <source>
        <dbReference type="EMBL" id="GIE08191.1"/>
    </source>
</evidence>
<dbReference type="Proteomes" id="UP000598174">
    <property type="component" value="Unassembled WGS sequence"/>
</dbReference>
<protein>
    <recommendedName>
        <fullName evidence="4">YbaB/EbfC DNA-binding family protein</fullName>
    </recommendedName>
</protein>